<keyword evidence="5" id="KW-0413">Isomerase</keyword>
<dbReference type="GO" id="GO:0003677">
    <property type="term" value="F:DNA binding"/>
    <property type="evidence" value="ECO:0007669"/>
    <property type="project" value="InterPro"/>
</dbReference>
<evidence type="ECO:0000259" key="10">
    <source>
        <dbReference type="PROSITE" id="PS51198"/>
    </source>
</evidence>
<accession>A0A7C3CF28</accession>
<comment type="catalytic activity">
    <reaction evidence="8">
        <text>ATP + H2O = ADP + phosphate + H(+)</text>
        <dbReference type="Rhea" id="RHEA:13065"/>
        <dbReference type="ChEBI" id="CHEBI:15377"/>
        <dbReference type="ChEBI" id="CHEBI:15378"/>
        <dbReference type="ChEBI" id="CHEBI:30616"/>
        <dbReference type="ChEBI" id="CHEBI:43474"/>
        <dbReference type="ChEBI" id="CHEBI:456216"/>
        <dbReference type="EC" id="5.6.2.4"/>
    </reaction>
</comment>
<dbReference type="GO" id="GO:0000725">
    <property type="term" value="P:recombinational repair"/>
    <property type="evidence" value="ECO:0007669"/>
    <property type="project" value="TreeGrafter"/>
</dbReference>
<evidence type="ECO:0000256" key="1">
    <source>
        <dbReference type="ARBA" id="ARBA00022741"/>
    </source>
</evidence>
<evidence type="ECO:0000256" key="7">
    <source>
        <dbReference type="ARBA" id="ARBA00034808"/>
    </source>
</evidence>
<name>A0A7C3CF28_9BACT</name>
<feature type="domain" description="UvrD-like helicase C-terminal" evidence="11">
    <location>
        <begin position="489"/>
        <end position="746"/>
    </location>
</feature>
<dbReference type="GO" id="GO:0005524">
    <property type="term" value="F:ATP binding"/>
    <property type="evidence" value="ECO:0007669"/>
    <property type="project" value="UniProtKB-UniRule"/>
</dbReference>
<keyword evidence="3 9" id="KW-0347">Helicase</keyword>
<proteinExistence type="predicted"/>
<evidence type="ECO:0000256" key="4">
    <source>
        <dbReference type="ARBA" id="ARBA00022840"/>
    </source>
</evidence>
<dbReference type="Gene3D" id="1.10.486.10">
    <property type="entry name" value="PCRA, domain 4"/>
    <property type="match status" value="1"/>
</dbReference>
<dbReference type="EC" id="5.6.2.4" evidence="7"/>
<dbReference type="EMBL" id="DRMH01000012">
    <property type="protein sequence ID" value="HFC97030.1"/>
    <property type="molecule type" value="Genomic_DNA"/>
</dbReference>
<dbReference type="PROSITE" id="PS51217">
    <property type="entry name" value="UVRD_HELICASE_CTER"/>
    <property type="match status" value="1"/>
</dbReference>
<dbReference type="SUPFAM" id="SSF52540">
    <property type="entry name" value="P-loop containing nucleoside triphosphate hydrolases"/>
    <property type="match status" value="1"/>
</dbReference>
<dbReference type="InterPro" id="IPR027417">
    <property type="entry name" value="P-loop_NTPase"/>
</dbReference>
<comment type="catalytic activity">
    <reaction evidence="6">
        <text>Couples ATP hydrolysis with the unwinding of duplex DNA by translocating in the 3'-5' direction.</text>
        <dbReference type="EC" id="5.6.2.4"/>
    </reaction>
</comment>
<dbReference type="GO" id="GO:0005829">
    <property type="term" value="C:cytosol"/>
    <property type="evidence" value="ECO:0007669"/>
    <property type="project" value="TreeGrafter"/>
</dbReference>
<dbReference type="GO" id="GO:0043138">
    <property type="term" value="F:3'-5' DNA helicase activity"/>
    <property type="evidence" value="ECO:0007669"/>
    <property type="project" value="UniProtKB-EC"/>
</dbReference>
<dbReference type="Gene3D" id="3.40.50.300">
    <property type="entry name" value="P-loop containing nucleotide triphosphate hydrolases"/>
    <property type="match status" value="3"/>
</dbReference>
<dbReference type="PROSITE" id="PS51198">
    <property type="entry name" value="UVRD_HELICASE_ATP_BIND"/>
    <property type="match status" value="1"/>
</dbReference>
<dbReference type="AlphaFoldDB" id="A0A7C3CF28"/>
<evidence type="ECO:0000256" key="3">
    <source>
        <dbReference type="ARBA" id="ARBA00022806"/>
    </source>
</evidence>
<dbReference type="PANTHER" id="PTHR11070:SF67">
    <property type="entry name" value="DNA 3'-5' HELICASE"/>
    <property type="match status" value="1"/>
</dbReference>
<protein>
    <recommendedName>
        <fullName evidence="7">DNA 3'-5' helicase</fullName>
        <ecNumber evidence="7">5.6.2.4</ecNumber>
    </recommendedName>
</protein>
<reference evidence="12" key="1">
    <citation type="journal article" date="2020" name="mSystems">
        <title>Genome- and Community-Level Interaction Insights into Carbon Utilization and Element Cycling Functions of Hydrothermarchaeota in Hydrothermal Sediment.</title>
        <authorList>
            <person name="Zhou Z."/>
            <person name="Liu Y."/>
            <person name="Xu W."/>
            <person name="Pan J."/>
            <person name="Luo Z.H."/>
            <person name="Li M."/>
        </authorList>
    </citation>
    <scope>NUCLEOTIDE SEQUENCE [LARGE SCALE GENOMIC DNA]</scope>
    <source>
        <strain evidence="12">HyVt-483</strain>
    </source>
</reference>
<feature type="domain" description="UvrD-like helicase ATP-binding" evidence="10">
    <location>
        <begin position="12"/>
        <end position="451"/>
    </location>
</feature>
<dbReference type="Proteomes" id="UP000886043">
    <property type="component" value="Unassembled WGS sequence"/>
</dbReference>
<evidence type="ECO:0000313" key="12">
    <source>
        <dbReference type="EMBL" id="HFC97030.1"/>
    </source>
</evidence>
<evidence type="ECO:0000256" key="2">
    <source>
        <dbReference type="ARBA" id="ARBA00022801"/>
    </source>
</evidence>
<dbReference type="Pfam" id="PF00580">
    <property type="entry name" value="UvrD-helicase"/>
    <property type="match status" value="1"/>
</dbReference>
<evidence type="ECO:0000256" key="9">
    <source>
        <dbReference type="PROSITE-ProRule" id="PRU00560"/>
    </source>
</evidence>
<keyword evidence="1 9" id="KW-0547">Nucleotide-binding</keyword>
<keyword evidence="2 9" id="KW-0378">Hydrolase</keyword>
<dbReference type="InterPro" id="IPR014016">
    <property type="entry name" value="UvrD-like_ATP-bd"/>
</dbReference>
<sequence>MGGGRSCVKIDLVPQALELPFYPEPRGIVQVSASAGAGKTYRLALHYLRLLKSLSPPSEAGLSAVVALTFTNQAAAEMRERILTFLKHMALATSLGRRLSMETGLSPAEAEAWLETIFSAYPAFQVRTIDSLIFTLIRGLAWELGLRPDLSAEIREEFFLNRAFDRLLLRLRSDPRVRSLFEEALQTFLEIEERGGFNPERHFRRRMEELHRLLRRRGGGGNWSPPPAFEDLVALEEDLRERGRRLSERLFGQLRLQPRYPGWPEALADPPRYFDRAVFRKDSVRQLVKGRIRADLEPLEEEFRTLRARLEVYLKAKARAEVAPYERLFREILRELLHIREEEGVLQAGSWTDLLAEHARGLLPLIYLKLGSRLRHFLLDEFQDTDRKQWEALRPLVEEILGSGGSLFYVGDVKQAIYMWRGGDPELFYEVPRSLPAELSAEILPVNRRSARRIVLFNNLLFSRLRENLPRVVRRFLYGERERRESRDCPISQALTRRLSGVYQAVEQEVLPEAPEGRVEFIRVPSDEDREVFRQGVFRVLAEIMPRLYQAYVEKGRSVALLVRENQEAEELATFLFGLGIPAVTERALRLENSPLVKGLLSLLKYLDYPADETALAGFLASPFTSQGAEILRDYFREGKSLEEFLALRAPGILNRLRRLSELHERGISIYELVQEILREFGLRERFPEEELYLMRFLSTVLSYEEEVLGLSDFLARWEESGGEEKIGLPRELQAVRVFTIHASKGLEFDAVVIPFLTWGPKGRGEVVLTDWGLIRARRDSAEEVARARLEEKAREVFESLNLLYVALTRPREALYILLPEKTRYYTVASVLHDLGAENLLA</sequence>
<evidence type="ECO:0000256" key="6">
    <source>
        <dbReference type="ARBA" id="ARBA00034617"/>
    </source>
</evidence>
<dbReference type="GO" id="GO:0016787">
    <property type="term" value="F:hydrolase activity"/>
    <property type="evidence" value="ECO:0007669"/>
    <property type="project" value="UniProtKB-UniRule"/>
</dbReference>
<dbReference type="InterPro" id="IPR000212">
    <property type="entry name" value="DNA_helicase_UvrD/REP"/>
</dbReference>
<organism evidence="12">
    <name type="scientific">Thermosulfurimonas dismutans</name>
    <dbReference type="NCBI Taxonomy" id="999894"/>
    <lineage>
        <taxon>Bacteria</taxon>
        <taxon>Pseudomonadati</taxon>
        <taxon>Thermodesulfobacteriota</taxon>
        <taxon>Thermodesulfobacteria</taxon>
        <taxon>Thermodesulfobacteriales</taxon>
        <taxon>Thermodesulfobacteriaceae</taxon>
        <taxon>Thermosulfurimonas</taxon>
    </lineage>
</organism>
<evidence type="ECO:0000259" key="11">
    <source>
        <dbReference type="PROSITE" id="PS51217"/>
    </source>
</evidence>
<keyword evidence="4 9" id="KW-0067">ATP-binding</keyword>
<dbReference type="InterPro" id="IPR014017">
    <property type="entry name" value="DNA_helicase_UvrD-like_C"/>
</dbReference>
<dbReference type="PANTHER" id="PTHR11070">
    <property type="entry name" value="UVRD / RECB / PCRA DNA HELICASE FAMILY MEMBER"/>
    <property type="match status" value="1"/>
</dbReference>
<feature type="binding site" evidence="9">
    <location>
        <begin position="33"/>
        <end position="40"/>
    </location>
    <ligand>
        <name>ATP</name>
        <dbReference type="ChEBI" id="CHEBI:30616"/>
    </ligand>
</feature>
<comment type="caution">
    <text evidence="12">The sequence shown here is derived from an EMBL/GenBank/DDBJ whole genome shotgun (WGS) entry which is preliminary data.</text>
</comment>
<gene>
    <name evidence="12" type="ORF">ENJ40_01040</name>
</gene>
<evidence type="ECO:0000256" key="8">
    <source>
        <dbReference type="ARBA" id="ARBA00048988"/>
    </source>
</evidence>
<dbReference type="Pfam" id="PF13361">
    <property type="entry name" value="UvrD_C"/>
    <property type="match status" value="1"/>
</dbReference>
<evidence type="ECO:0000256" key="5">
    <source>
        <dbReference type="ARBA" id="ARBA00023235"/>
    </source>
</evidence>